<evidence type="ECO:0000256" key="2">
    <source>
        <dbReference type="ARBA" id="ARBA00023242"/>
    </source>
</evidence>
<organism evidence="6 7">
    <name type="scientific">Romanomermis culicivorax</name>
    <name type="common">Nematode worm</name>
    <dbReference type="NCBI Taxonomy" id="13658"/>
    <lineage>
        <taxon>Eukaryota</taxon>
        <taxon>Metazoa</taxon>
        <taxon>Ecdysozoa</taxon>
        <taxon>Nematoda</taxon>
        <taxon>Enoplea</taxon>
        <taxon>Dorylaimia</taxon>
        <taxon>Mermithida</taxon>
        <taxon>Mermithoidea</taxon>
        <taxon>Mermithidae</taxon>
        <taxon>Romanomermis</taxon>
    </lineage>
</organism>
<evidence type="ECO:0000259" key="5">
    <source>
        <dbReference type="Pfam" id="PF02437"/>
    </source>
</evidence>
<dbReference type="GO" id="GO:0000981">
    <property type="term" value="F:DNA-binding transcription factor activity, RNA polymerase II-specific"/>
    <property type="evidence" value="ECO:0007669"/>
    <property type="project" value="TreeGrafter"/>
</dbReference>
<dbReference type="Gene3D" id="3.10.260.20">
    <property type="entry name" value="Ski"/>
    <property type="match status" value="1"/>
</dbReference>
<name>A0A915KK12_ROMCU</name>
<dbReference type="AlphaFoldDB" id="A0A915KK12"/>
<dbReference type="Proteomes" id="UP000887565">
    <property type="component" value="Unplaced"/>
</dbReference>
<dbReference type="CDD" id="cd21081">
    <property type="entry name" value="DHD_Dac"/>
    <property type="match status" value="1"/>
</dbReference>
<dbReference type="WBParaSite" id="nRc.2.0.1.t38194-RA">
    <property type="protein sequence ID" value="nRc.2.0.1.t38194-RA"/>
    <property type="gene ID" value="nRc.2.0.1.g38194"/>
</dbReference>
<evidence type="ECO:0000256" key="4">
    <source>
        <dbReference type="SAM" id="MobiDB-lite"/>
    </source>
</evidence>
<dbReference type="SUPFAM" id="SSF46955">
    <property type="entry name" value="Putative DNA-binding domain"/>
    <property type="match status" value="1"/>
</dbReference>
<dbReference type="InterPro" id="IPR052417">
    <property type="entry name" value="Dachshund_domain"/>
</dbReference>
<proteinExistence type="inferred from homology"/>
<dbReference type="GO" id="GO:0000978">
    <property type="term" value="F:RNA polymerase II cis-regulatory region sequence-specific DNA binding"/>
    <property type="evidence" value="ECO:0007669"/>
    <property type="project" value="TreeGrafter"/>
</dbReference>
<dbReference type="InterPro" id="IPR003380">
    <property type="entry name" value="SKI/SNO/DAC"/>
</dbReference>
<evidence type="ECO:0000313" key="6">
    <source>
        <dbReference type="Proteomes" id="UP000887565"/>
    </source>
</evidence>
<comment type="subcellular location">
    <subcellularLocation>
        <location evidence="1">Nucleus</location>
    </subcellularLocation>
</comment>
<feature type="domain" description="SKI/SNO/DAC" evidence="5">
    <location>
        <begin position="118"/>
        <end position="218"/>
    </location>
</feature>
<sequence>MIDAAVQLSASATLLKIRKSIAVFVESLGMVVIKSLLRIFSHSRVRTMDKESSATKNMIPTNDNSQIQRFAYFGNSLYPFHFGMAPGNNGRPANSDASPINDKRTDDSASPEPCFRLEYLPEAAEAKLVDYRGQKMAAFVVDGETMICLPQAYEIFLKHLVGGLHTVYTKLKRLEITPFVCNVEQVRALRSIGAIQPGVNRCKLIACRDFDILHDDCASSK</sequence>
<evidence type="ECO:0000256" key="3">
    <source>
        <dbReference type="ARBA" id="ARBA00038192"/>
    </source>
</evidence>
<keyword evidence="6" id="KW-1185">Reference proteome</keyword>
<comment type="similarity">
    <text evidence="3">Belongs to the DACH/dachshund family.</text>
</comment>
<evidence type="ECO:0000313" key="7">
    <source>
        <dbReference type="WBParaSite" id="nRc.2.0.1.t38194-RA"/>
    </source>
</evidence>
<dbReference type="GO" id="GO:0005667">
    <property type="term" value="C:transcription regulator complex"/>
    <property type="evidence" value="ECO:0007669"/>
    <property type="project" value="TreeGrafter"/>
</dbReference>
<protein>
    <submittedName>
        <fullName evidence="7">SKI/SNO/DAC domain-containing protein</fullName>
    </submittedName>
</protein>
<dbReference type="InterPro" id="IPR009061">
    <property type="entry name" value="DNA-bd_dom_put_sf"/>
</dbReference>
<reference evidence="7" key="1">
    <citation type="submission" date="2022-11" db="UniProtKB">
        <authorList>
            <consortium name="WormBaseParasite"/>
        </authorList>
    </citation>
    <scope>IDENTIFICATION</scope>
</reference>
<dbReference type="Pfam" id="PF02437">
    <property type="entry name" value="Ski_Sno_DHD"/>
    <property type="match status" value="1"/>
</dbReference>
<dbReference type="InterPro" id="IPR037000">
    <property type="entry name" value="Ski_DNA-bd_sf"/>
</dbReference>
<keyword evidence="2" id="KW-0539">Nucleus</keyword>
<dbReference type="PANTHER" id="PTHR12577:SF6">
    <property type="entry name" value="DACHSHUND, ISOFORM B"/>
    <property type="match status" value="1"/>
</dbReference>
<dbReference type="PANTHER" id="PTHR12577">
    <property type="entry name" value="DACHSHUND"/>
    <property type="match status" value="1"/>
</dbReference>
<evidence type="ECO:0000256" key="1">
    <source>
        <dbReference type="ARBA" id="ARBA00004123"/>
    </source>
</evidence>
<accession>A0A915KK12</accession>
<dbReference type="GO" id="GO:0005634">
    <property type="term" value="C:nucleus"/>
    <property type="evidence" value="ECO:0007669"/>
    <property type="project" value="UniProtKB-SubCell"/>
</dbReference>
<dbReference type="FunFam" id="3.10.260.20:FF:000001">
    <property type="entry name" value="Dachshund homolog 1"/>
    <property type="match status" value="1"/>
</dbReference>
<feature type="region of interest" description="Disordered" evidence="4">
    <location>
        <begin position="91"/>
        <end position="110"/>
    </location>
</feature>